<feature type="compositionally biased region" description="Basic and acidic residues" evidence="1">
    <location>
        <begin position="106"/>
        <end position="115"/>
    </location>
</feature>
<dbReference type="Proteomes" id="UP000515947">
    <property type="component" value="Chromosome"/>
</dbReference>
<dbReference type="KEGG" id="nmes:H9L09_13730"/>
<name>A0A7G9R7P9_9ACTN</name>
<protein>
    <submittedName>
        <fullName evidence="2">Uncharacterized protein</fullName>
    </submittedName>
</protein>
<dbReference type="EMBL" id="CP060713">
    <property type="protein sequence ID" value="QNN51624.1"/>
    <property type="molecule type" value="Genomic_DNA"/>
</dbReference>
<sequence>MGWIGPASKNGAKMAAKYGPFVLQAWKVAGPKVKEYSAAKSDELAQRAKAFQDAESRVDGSVLRVPHQGRPVFVVLTGEEPVASYPVVEEPLDALIDRVDLSRRVTPQQRRERQLRSRAAAVRRRAAARGRDVTRRRPPY</sequence>
<proteinExistence type="predicted"/>
<evidence type="ECO:0000313" key="3">
    <source>
        <dbReference type="Proteomes" id="UP000515947"/>
    </source>
</evidence>
<gene>
    <name evidence="2" type="ORF">H9L09_13730</name>
</gene>
<dbReference type="AlphaFoldDB" id="A0A7G9R7P9"/>
<dbReference type="RefSeq" id="WP_187577460.1">
    <property type="nucleotide sequence ID" value="NZ_CP060713.1"/>
</dbReference>
<reference evidence="2 3" key="1">
    <citation type="submission" date="2020-08" db="EMBL/GenBank/DDBJ databases">
        <title>Genome sequence of Nocardioides mesophilus KACC 16243T.</title>
        <authorList>
            <person name="Hyun D.-W."/>
            <person name="Bae J.-W."/>
        </authorList>
    </citation>
    <scope>NUCLEOTIDE SEQUENCE [LARGE SCALE GENOMIC DNA]</scope>
    <source>
        <strain evidence="2 3">KACC 16243</strain>
    </source>
</reference>
<feature type="compositionally biased region" description="Basic and acidic residues" evidence="1">
    <location>
        <begin position="129"/>
        <end position="140"/>
    </location>
</feature>
<feature type="region of interest" description="Disordered" evidence="1">
    <location>
        <begin position="106"/>
        <end position="140"/>
    </location>
</feature>
<organism evidence="2 3">
    <name type="scientific">Nocardioides mesophilus</name>
    <dbReference type="NCBI Taxonomy" id="433659"/>
    <lineage>
        <taxon>Bacteria</taxon>
        <taxon>Bacillati</taxon>
        <taxon>Actinomycetota</taxon>
        <taxon>Actinomycetes</taxon>
        <taxon>Propionibacteriales</taxon>
        <taxon>Nocardioidaceae</taxon>
        <taxon>Nocardioides</taxon>
    </lineage>
</organism>
<keyword evidence="3" id="KW-1185">Reference proteome</keyword>
<evidence type="ECO:0000313" key="2">
    <source>
        <dbReference type="EMBL" id="QNN51624.1"/>
    </source>
</evidence>
<evidence type="ECO:0000256" key="1">
    <source>
        <dbReference type="SAM" id="MobiDB-lite"/>
    </source>
</evidence>
<accession>A0A7G9R7P9</accession>